<sequence>MKVIAIIAALVSVGSAIAIPYEQRCQQASQAGLILIDCRSQTILCKGLGSLSHFSCGG</sequence>
<evidence type="ECO:0000313" key="3">
    <source>
        <dbReference type="Proteomes" id="UP000001471"/>
    </source>
</evidence>
<proteinExistence type="predicted"/>
<accession>B2WKL4</accession>
<feature type="chain" id="PRO_5002783402" evidence="1">
    <location>
        <begin position="17"/>
        <end position="58"/>
    </location>
</feature>
<dbReference type="STRING" id="426418.B2WKL4"/>
<name>B2WKL4_PYRTR</name>
<gene>
    <name evidence="2" type="ORF">PTRG_10524</name>
</gene>
<feature type="signal peptide" evidence="1">
    <location>
        <begin position="1"/>
        <end position="16"/>
    </location>
</feature>
<dbReference type="InParanoid" id="B2WKL4"/>
<protein>
    <submittedName>
        <fullName evidence="2">Uncharacterized protein</fullName>
    </submittedName>
</protein>
<evidence type="ECO:0000313" key="2">
    <source>
        <dbReference type="EMBL" id="EDU43574.1"/>
    </source>
</evidence>
<dbReference type="Proteomes" id="UP000001471">
    <property type="component" value="Unassembled WGS sequence"/>
</dbReference>
<organism evidence="2 3">
    <name type="scientific">Pyrenophora tritici-repentis (strain Pt-1C-BFP)</name>
    <name type="common">Wheat tan spot fungus</name>
    <name type="synonym">Drechslera tritici-repentis</name>
    <dbReference type="NCBI Taxonomy" id="426418"/>
    <lineage>
        <taxon>Eukaryota</taxon>
        <taxon>Fungi</taxon>
        <taxon>Dikarya</taxon>
        <taxon>Ascomycota</taxon>
        <taxon>Pezizomycotina</taxon>
        <taxon>Dothideomycetes</taxon>
        <taxon>Pleosporomycetidae</taxon>
        <taxon>Pleosporales</taxon>
        <taxon>Pleosporineae</taxon>
        <taxon>Pleosporaceae</taxon>
        <taxon>Pyrenophora</taxon>
    </lineage>
</organism>
<evidence type="ECO:0000256" key="1">
    <source>
        <dbReference type="SAM" id="SignalP"/>
    </source>
</evidence>
<dbReference type="EMBL" id="DS231628">
    <property type="protein sequence ID" value="EDU43574.1"/>
    <property type="molecule type" value="Genomic_DNA"/>
</dbReference>
<keyword evidence="1" id="KW-0732">Signal</keyword>
<reference evidence="3" key="1">
    <citation type="journal article" date="2013" name="G3 (Bethesda)">
        <title>Comparative genomics of a plant-pathogenic fungus, Pyrenophora tritici-repentis, reveals transduplication and the impact of repeat elements on pathogenicity and population divergence.</title>
        <authorList>
            <person name="Manning V.A."/>
            <person name="Pandelova I."/>
            <person name="Dhillon B."/>
            <person name="Wilhelm L.J."/>
            <person name="Goodwin S.B."/>
            <person name="Berlin A.M."/>
            <person name="Figueroa M."/>
            <person name="Freitag M."/>
            <person name="Hane J.K."/>
            <person name="Henrissat B."/>
            <person name="Holman W.H."/>
            <person name="Kodira C.D."/>
            <person name="Martin J."/>
            <person name="Oliver R.P."/>
            <person name="Robbertse B."/>
            <person name="Schackwitz W."/>
            <person name="Schwartz D.C."/>
            <person name="Spatafora J.W."/>
            <person name="Turgeon B.G."/>
            <person name="Yandava C."/>
            <person name="Young S."/>
            <person name="Zhou S."/>
            <person name="Zeng Q."/>
            <person name="Grigoriev I.V."/>
            <person name="Ma L.-J."/>
            <person name="Ciuffetti L.M."/>
        </authorList>
    </citation>
    <scope>NUCLEOTIDE SEQUENCE [LARGE SCALE GENOMIC DNA]</scope>
    <source>
        <strain evidence="3">Pt-1C-BFP</strain>
    </source>
</reference>
<dbReference type="HOGENOM" id="CLU_2980176_0_0_1"/>
<dbReference type="AlphaFoldDB" id="B2WKL4"/>